<dbReference type="EMBL" id="HF680312">
    <property type="protein sequence ID" value="CCU73471.1"/>
    <property type="molecule type" value="Genomic_DNA"/>
</dbReference>
<dbReference type="KEGG" id="tol:TOL_3075"/>
<protein>
    <submittedName>
        <fullName evidence="1">Uncharacterized protein</fullName>
    </submittedName>
</protein>
<reference evidence="1 2" key="1">
    <citation type="journal article" date="2013" name="Genome Announc.">
        <title>Genome Sequence of Thalassolituus oleivorans MIL-1 (DSM 14913T).</title>
        <authorList>
            <person name="Golyshin P.N."/>
            <person name="Werner J."/>
            <person name="Chernikova T.N."/>
            <person name="Tran H."/>
            <person name="Ferrer M."/>
            <person name="Yakimov M.M."/>
            <person name="Teeling H."/>
            <person name="Golyshina O.V."/>
        </authorList>
    </citation>
    <scope>NUCLEOTIDE SEQUENCE [LARGE SCALE GENOMIC DNA]</scope>
    <source>
        <strain evidence="1 2">MIL-1</strain>
    </source>
</reference>
<dbReference type="AlphaFoldDB" id="M5DUB7"/>
<evidence type="ECO:0000313" key="1">
    <source>
        <dbReference type="EMBL" id="CCU73471.1"/>
    </source>
</evidence>
<accession>M5DUB7</accession>
<dbReference type="Proteomes" id="UP000011866">
    <property type="component" value="Chromosome"/>
</dbReference>
<evidence type="ECO:0000313" key="2">
    <source>
        <dbReference type="Proteomes" id="UP000011866"/>
    </source>
</evidence>
<organism evidence="1 2">
    <name type="scientific">Thalassolituus oleivorans MIL-1</name>
    <dbReference type="NCBI Taxonomy" id="1298593"/>
    <lineage>
        <taxon>Bacteria</taxon>
        <taxon>Pseudomonadati</taxon>
        <taxon>Pseudomonadota</taxon>
        <taxon>Gammaproteobacteria</taxon>
        <taxon>Oceanospirillales</taxon>
        <taxon>Oceanospirillaceae</taxon>
        <taxon>Thalassolituus</taxon>
    </lineage>
</organism>
<dbReference type="STRING" id="187493.CN03_02810"/>
<name>M5DUB7_9GAMM</name>
<keyword evidence="2" id="KW-1185">Reference proteome</keyword>
<sequence>MRFFVGGSAHTIFLYFYNDAIWGGATLVTSAEDYSNAAEITLEIQYRDASNELVYKRLTKTLADLVVQGEDQIKSAAAVTTLAYLISGQASCDDVLASGLYADEVDQSLFMAYKTHIAHYCSL</sequence>
<dbReference type="HOGENOM" id="CLU_2014168_0_0_6"/>
<proteinExistence type="predicted"/>
<gene>
    <name evidence="1" type="ORF">TOL_3075</name>
</gene>